<proteinExistence type="predicted"/>
<keyword evidence="1" id="KW-1133">Transmembrane helix</keyword>
<evidence type="ECO:0000256" key="1">
    <source>
        <dbReference type="SAM" id="Phobius"/>
    </source>
</evidence>
<dbReference type="AlphaFoldDB" id="A0A841ALJ0"/>
<organism evidence="2 3">
    <name type="scientific">Conyzicola lurida</name>
    <dbReference type="NCBI Taxonomy" id="1172621"/>
    <lineage>
        <taxon>Bacteria</taxon>
        <taxon>Bacillati</taxon>
        <taxon>Actinomycetota</taxon>
        <taxon>Actinomycetes</taxon>
        <taxon>Micrococcales</taxon>
        <taxon>Microbacteriaceae</taxon>
        <taxon>Conyzicola</taxon>
    </lineage>
</organism>
<dbReference type="EMBL" id="JACHMJ010000001">
    <property type="protein sequence ID" value="MBB5844850.1"/>
    <property type="molecule type" value="Genomic_DNA"/>
</dbReference>
<feature type="transmembrane region" description="Helical" evidence="1">
    <location>
        <begin position="52"/>
        <end position="78"/>
    </location>
</feature>
<dbReference type="Proteomes" id="UP000536685">
    <property type="component" value="Unassembled WGS sequence"/>
</dbReference>
<evidence type="ECO:0000313" key="3">
    <source>
        <dbReference type="Proteomes" id="UP000536685"/>
    </source>
</evidence>
<keyword evidence="3" id="KW-1185">Reference proteome</keyword>
<accession>A0A841ALJ0</accession>
<evidence type="ECO:0000313" key="2">
    <source>
        <dbReference type="EMBL" id="MBB5844850.1"/>
    </source>
</evidence>
<feature type="transmembrane region" description="Helical" evidence="1">
    <location>
        <begin position="17"/>
        <end position="40"/>
    </location>
</feature>
<keyword evidence="1" id="KW-0812">Transmembrane</keyword>
<evidence type="ECO:0008006" key="4">
    <source>
        <dbReference type="Google" id="ProtNLM"/>
    </source>
</evidence>
<protein>
    <recommendedName>
        <fullName evidence="4">DUF4190 domain-containing protein</fullName>
    </recommendedName>
</protein>
<keyword evidence="1" id="KW-0472">Membrane</keyword>
<name>A0A841ALJ0_9MICO</name>
<dbReference type="RefSeq" id="WP_184239406.1">
    <property type="nucleotide sequence ID" value="NZ_JACHMJ010000001.1"/>
</dbReference>
<gene>
    <name evidence="2" type="ORF">HD599_003173</name>
</gene>
<reference evidence="2 3" key="1">
    <citation type="submission" date="2020-08" db="EMBL/GenBank/DDBJ databases">
        <title>Sequencing the genomes of 1000 actinobacteria strains.</title>
        <authorList>
            <person name="Klenk H.-P."/>
        </authorList>
    </citation>
    <scope>NUCLEOTIDE SEQUENCE [LARGE SCALE GENOMIC DNA]</scope>
    <source>
        <strain evidence="2 3">DSM 105784</strain>
    </source>
</reference>
<comment type="caution">
    <text evidence="2">The sequence shown here is derived from an EMBL/GenBank/DDBJ whole genome shotgun (WGS) entry which is preliminary data.</text>
</comment>
<sequence length="91" mass="9108">MSEAVAPTEVPRVGRGITIAGVVFAFLFPLLGLILSIVGLVQARGAGQKNGLAIAGIIISIVWPILVGILIAVITAAACSSGAAACTMTTY</sequence>